<dbReference type="Proteomes" id="UP000887013">
    <property type="component" value="Unassembled WGS sequence"/>
</dbReference>
<proteinExistence type="predicted"/>
<sequence>MINFLSYNDELVSSFIPWTTVDFEESSLSGSVVGRFNAVYYKITQLLHLSVDSDLFTMFKRCSTLLPSQQYQQQSCIHKSVNQKEAH</sequence>
<organism evidence="1 2">
    <name type="scientific">Nephila pilipes</name>
    <name type="common">Giant wood spider</name>
    <name type="synonym">Nephila maculata</name>
    <dbReference type="NCBI Taxonomy" id="299642"/>
    <lineage>
        <taxon>Eukaryota</taxon>
        <taxon>Metazoa</taxon>
        <taxon>Ecdysozoa</taxon>
        <taxon>Arthropoda</taxon>
        <taxon>Chelicerata</taxon>
        <taxon>Arachnida</taxon>
        <taxon>Araneae</taxon>
        <taxon>Araneomorphae</taxon>
        <taxon>Entelegynae</taxon>
        <taxon>Araneoidea</taxon>
        <taxon>Nephilidae</taxon>
        <taxon>Nephila</taxon>
    </lineage>
</organism>
<evidence type="ECO:0000313" key="2">
    <source>
        <dbReference type="Proteomes" id="UP000887013"/>
    </source>
</evidence>
<dbReference type="AlphaFoldDB" id="A0A8X6Q2R9"/>
<accession>A0A8X6Q2R9</accession>
<reference evidence="1" key="1">
    <citation type="submission" date="2020-08" db="EMBL/GenBank/DDBJ databases">
        <title>Multicomponent nature underlies the extraordinary mechanical properties of spider dragline silk.</title>
        <authorList>
            <person name="Kono N."/>
            <person name="Nakamura H."/>
            <person name="Mori M."/>
            <person name="Yoshida Y."/>
            <person name="Ohtoshi R."/>
            <person name="Malay A.D."/>
            <person name="Moran D.A.P."/>
            <person name="Tomita M."/>
            <person name="Numata K."/>
            <person name="Arakawa K."/>
        </authorList>
    </citation>
    <scope>NUCLEOTIDE SEQUENCE</scope>
</reference>
<gene>
    <name evidence="1" type="ORF">NPIL_94021</name>
</gene>
<evidence type="ECO:0000313" key="1">
    <source>
        <dbReference type="EMBL" id="GFT93571.1"/>
    </source>
</evidence>
<protein>
    <submittedName>
        <fullName evidence="1">Uncharacterized protein</fullName>
    </submittedName>
</protein>
<comment type="caution">
    <text evidence="1">The sequence shown here is derived from an EMBL/GenBank/DDBJ whole genome shotgun (WGS) entry which is preliminary data.</text>
</comment>
<keyword evidence="2" id="KW-1185">Reference proteome</keyword>
<dbReference type="EMBL" id="BMAW01074755">
    <property type="protein sequence ID" value="GFT93571.1"/>
    <property type="molecule type" value="Genomic_DNA"/>
</dbReference>
<name>A0A8X6Q2R9_NEPPI</name>